<dbReference type="SUPFAM" id="SSF53927">
    <property type="entry name" value="Cytidine deaminase-like"/>
    <property type="match status" value="1"/>
</dbReference>
<dbReference type="AlphaFoldDB" id="A0A7G5ENW8"/>
<evidence type="ECO:0000313" key="5">
    <source>
        <dbReference type="Proteomes" id="UP000515240"/>
    </source>
</evidence>
<dbReference type="RefSeq" id="WP_182328188.1">
    <property type="nucleotide sequence ID" value="NZ_CP058554.1"/>
</dbReference>
<dbReference type="InterPro" id="IPR016193">
    <property type="entry name" value="Cytidine_deaminase-like"/>
</dbReference>
<keyword evidence="1" id="KW-0479">Metal-binding</keyword>
<dbReference type="Pfam" id="PF00383">
    <property type="entry name" value="dCMP_cyt_deam_1"/>
    <property type="match status" value="1"/>
</dbReference>
<organism evidence="4 5">
    <name type="scientific">Comamonas piscis</name>
    <dbReference type="NCBI Taxonomy" id="1562974"/>
    <lineage>
        <taxon>Bacteria</taxon>
        <taxon>Pseudomonadati</taxon>
        <taxon>Pseudomonadota</taxon>
        <taxon>Betaproteobacteria</taxon>
        <taxon>Burkholderiales</taxon>
        <taxon>Comamonadaceae</taxon>
        <taxon>Comamonas</taxon>
    </lineage>
</organism>
<dbReference type="GO" id="GO:0047974">
    <property type="term" value="F:guanosine deaminase activity"/>
    <property type="evidence" value="ECO:0007669"/>
    <property type="project" value="TreeGrafter"/>
</dbReference>
<dbReference type="GO" id="GO:0006152">
    <property type="term" value="P:purine nucleoside catabolic process"/>
    <property type="evidence" value="ECO:0007669"/>
    <property type="project" value="TreeGrafter"/>
</dbReference>
<dbReference type="CDD" id="cd01285">
    <property type="entry name" value="nucleoside_deaminase"/>
    <property type="match status" value="1"/>
</dbReference>
<dbReference type="InterPro" id="IPR002125">
    <property type="entry name" value="CMP_dCMP_dom"/>
</dbReference>
<evidence type="ECO:0000256" key="1">
    <source>
        <dbReference type="ARBA" id="ARBA00022723"/>
    </source>
</evidence>
<dbReference type="Gene3D" id="3.40.140.10">
    <property type="entry name" value="Cytidine Deaminase, domain 2"/>
    <property type="match status" value="1"/>
</dbReference>
<keyword evidence="5" id="KW-1185">Reference proteome</keyword>
<evidence type="ECO:0000313" key="4">
    <source>
        <dbReference type="EMBL" id="QMV75693.1"/>
    </source>
</evidence>
<dbReference type="PANTHER" id="PTHR11079">
    <property type="entry name" value="CYTOSINE DEAMINASE FAMILY MEMBER"/>
    <property type="match status" value="1"/>
</dbReference>
<sequence>MTDTLQAQHTAILLEVLNNAHRNRHQQQGRPFAAAIADDAGRILGRGVNTISQTQDMTGHAEMEAIRDCCHQRQLPHLQGLTVYASGHPCPMCLAAIVAGQAKQVFFAFDNADAAPYGLSSEGVYQRLGLQLQPPPLPIQRLDLGISAAQLYGDAPWPSAG</sequence>
<feature type="domain" description="CMP/dCMP-type deaminase" evidence="3">
    <location>
        <begin position="7"/>
        <end position="122"/>
    </location>
</feature>
<dbReference type="PANTHER" id="PTHR11079:SF161">
    <property type="entry name" value="CMP_DCMP-TYPE DEAMINASE DOMAIN-CONTAINING PROTEIN"/>
    <property type="match status" value="1"/>
</dbReference>
<dbReference type="Proteomes" id="UP000515240">
    <property type="component" value="Chromosome"/>
</dbReference>
<accession>A0A7G5ENW8</accession>
<dbReference type="PROSITE" id="PS51747">
    <property type="entry name" value="CYT_DCMP_DEAMINASES_2"/>
    <property type="match status" value="1"/>
</dbReference>
<name>A0A7G5ENW8_9BURK</name>
<protein>
    <submittedName>
        <fullName evidence="4">Nucleoside deaminase</fullName>
    </submittedName>
</protein>
<proteinExistence type="predicted"/>
<gene>
    <name evidence="4" type="ORF">HS961_08950</name>
</gene>
<dbReference type="InterPro" id="IPR016192">
    <property type="entry name" value="APOBEC/CMP_deaminase_Zn-bd"/>
</dbReference>
<evidence type="ECO:0000259" key="3">
    <source>
        <dbReference type="PROSITE" id="PS51747"/>
    </source>
</evidence>
<keyword evidence="2" id="KW-0862">Zinc</keyword>
<dbReference type="KEGG" id="cpis:HS961_08950"/>
<reference evidence="4 5" key="1">
    <citation type="journal article" date="2020" name="G3 (Bethesda)">
        <title>CeMbio - The Caenorhabditis elegans Microbiome Resource.</title>
        <authorList>
            <person name="Dirksen P."/>
            <person name="Assie A."/>
            <person name="Zimmermann J."/>
            <person name="Zhang F."/>
            <person name="Tietje A.M."/>
            <person name="Marsh S.A."/>
            <person name="Felix M.A."/>
            <person name="Shapira M."/>
            <person name="Kaleta C."/>
            <person name="Schulenburg H."/>
            <person name="Samuel B."/>
        </authorList>
    </citation>
    <scope>NUCLEOTIDE SEQUENCE [LARGE SCALE GENOMIC DNA]</scope>
    <source>
        <strain evidence="4 5">BIGb0172</strain>
    </source>
</reference>
<dbReference type="EMBL" id="CP058554">
    <property type="protein sequence ID" value="QMV75693.1"/>
    <property type="molecule type" value="Genomic_DNA"/>
</dbReference>
<dbReference type="PROSITE" id="PS00903">
    <property type="entry name" value="CYT_DCMP_DEAMINASES_1"/>
    <property type="match status" value="1"/>
</dbReference>
<dbReference type="GO" id="GO:0008270">
    <property type="term" value="F:zinc ion binding"/>
    <property type="evidence" value="ECO:0007669"/>
    <property type="project" value="InterPro"/>
</dbReference>
<evidence type="ECO:0000256" key="2">
    <source>
        <dbReference type="ARBA" id="ARBA00022833"/>
    </source>
</evidence>